<evidence type="ECO:0000256" key="6">
    <source>
        <dbReference type="ARBA" id="ARBA00022989"/>
    </source>
</evidence>
<dbReference type="PANTHER" id="PTHR43357">
    <property type="entry name" value="INNER MEMBRANE ABC TRANSPORTER PERMEASE PROTEIN YDCV"/>
    <property type="match status" value="1"/>
</dbReference>
<comment type="subcellular location">
    <subcellularLocation>
        <location evidence="1">Cell inner membrane</location>
        <topology evidence="1">Multi-pass membrane protein</topology>
    </subcellularLocation>
    <subcellularLocation>
        <location evidence="8">Cell membrane</location>
        <topology evidence="8">Multi-pass membrane protein</topology>
    </subcellularLocation>
</comment>
<comment type="similarity">
    <text evidence="8">Belongs to the binding-protein-dependent transport system permease family.</text>
</comment>
<evidence type="ECO:0000256" key="1">
    <source>
        <dbReference type="ARBA" id="ARBA00004429"/>
    </source>
</evidence>
<evidence type="ECO:0000256" key="7">
    <source>
        <dbReference type="ARBA" id="ARBA00023136"/>
    </source>
</evidence>
<feature type="transmembrane region" description="Helical" evidence="8">
    <location>
        <begin position="221"/>
        <end position="242"/>
    </location>
</feature>
<proteinExistence type="inferred from homology"/>
<evidence type="ECO:0000259" key="9">
    <source>
        <dbReference type="PROSITE" id="PS50928"/>
    </source>
</evidence>
<dbReference type="EMBL" id="FQXV01000001">
    <property type="protein sequence ID" value="SHH65626.1"/>
    <property type="molecule type" value="Genomic_DNA"/>
</dbReference>
<accession>A0A1M5URT1</accession>
<dbReference type="InterPro" id="IPR000515">
    <property type="entry name" value="MetI-like"/>
</dbReference>
<keyword evidence="6 8" id="KW-1133">Transmembrane helix</keyword>
<dbReference type="GO" id="GO:0055085">
    <property type="term" value="P:transmembrane transport"/>
    <property type="evidence" value="ECO:0007669"/>
    <property type="project" value="InterPro"/>
</dbReference>
<name>A0A1M5URT1_9FIRM</name>
<dbReference type="GO" id="GO:0005886">
    <property type="term" value="C:plasma membrane"/>
    <property type="evidence" value="ECO:0007669"/>
    <property type="project" value="UniProtKB-SubCell"/>
</dbReference>
<reference evidence="10 11" key="1">
    <citation type="submission" date="2016-11" db="EMBL/GenBank/DDBJ databases">
        <authorList>
            <person name="Jaros S."/>
            <person name="Januszkiewicz K."/>
            <person name="Wedrychowicz H."/>
        </authorList>
    </citation>
    <scope>NUCLEOTIDE SEQUENCE [LARGE SCALE GENOMIC DNA]</scope>
    <source>
        <strain evidence="10 11">DSM 10068</strain>
    </source>
</reference>
<keyword evidence="2 8" id="KW-0813">Transport</keyword>
<dbReference type="STRING" id="1123282.SAMN02745823_00647"/>
<dbReference type="Proteomes" id="UP000183995">
    <property type="component" value="Unassembled WGS sequence"/>
</dbReference>
<feature type="domain" description="ABC transmembrane type-1" evidence="9">
    <location>
        <begin position="80"/>
        <end position="268"/>
    </location>
</feature>
<keyword evidence="4" id="KW-0997">Cell inner membrane</keyword>
<feature type="transmembrane region" description="Helical" evidence="8">
    <location>
        <begin position="248"/>
        <end position="268"/>
    </location>
</feature>
<gene>
    <name evidence="10" type="ORF">SAMN02745823_00647</name>
</gene>
<sequence length="285" mass="31426">MNRLKADKSAFVPTKTGKKRHRLSRALICLSYFLVLFPLLILFVWSFTGRWSWPHLLPETFSARALGELFGGYSGAVQVLLSSILLSTAVALIAIAVSVPAARAIVLTAFWGKDFLKFIVLLPVIVPATAFAMGVHMLFIRVGLSDTVVGVILIHIILCLPYTVRIMSEVTAATGDRLEAQARVLGASPKKTLISITFPLAMPGIISAFCMAFIVSFSQYFVTLLIGGGTVTTYAMFMFPYIQSGDRTIAAAYSLLFVLSTLLVFIVLERRIKKYYNIEDVFFFS</sequence>
<dbReference type="Gene3D" id="1.10.3720.10">
    <property type="entry name" value="MetI-like"/>
    <property type="match status" value="1"/>
</dbReference>
<dbReference type="PROSITE" id="PS50928">
    <property type="entry name" value="ABC_TM1"/>
    <property type="match status" value="1"/>
</dbReference>
<keyword evidence="3" id="KW-1003">Cell membrane</keyword>
<evidence type="ECO:0000256" key="3">
    <source>
        <dbReference type="ARBA" id="ARBA00022475"/>
    </source>
</evidence>
<evidence type="ECO:0000256" key="4">
    <source>
        <dbReference type="ARBA" id="ARBA00022519"/>
    </source>
</evidence>
<evidence type="ECO:0000256" key="8">
    <source>
        <dbReference type="RuleBase" id="RU363032"/>
    </source>
</evidence>
<dbReference type="InterPro" id="IPR035906">
    <property type="entry name" value="MetI-like_sf"/>
</dbReference>
<keyword evidence="7 8" id="KW-0472">Membrane</keyword>
<evidence type="ECO:0000313" key="10">
    <source>
        <dbReference type="EMBL" id="SHH65626.1"/>
    </source>
</evidence>
<organism evidence="10 11">
    <name type="scientific">Sporobacter termitidis DSM 10068</name>
    <dbReference type="NCBI Taxonomy" id="1123282"/>
    <lineage>
        <taxon>Bacteria</taxon>
        <taxon>Bacillati</taxon>
        <taxon>Bacillota</taxon>
        <taxon>Clostridia</taxon>
        <taxon>Eubacteriales</taxon>
        <taxon>Oscillospiraceae</taxon>
        <taxon>Sporobacter</taxon>
    </lineage>
</organism>
<dbReference type="Pfam" id="PF00528">
    <property type="entry name" value="BPD_transp_1"/>
    <property type="match status" value="1"/>
</dbReference>
<feature type="transmembrane region" description="Helical" evidence="8">
    <location>
        <begin position="26"/>
        <end position="45"/>
    </location>
</feature>
<evidence type="ECO:0000256" key="2">
    <source>
        <dbReference type="ARBA" id="ARBA00022448"/>
    </source>
</evidence>
<evidence type="ECO:0000313" key="11">
    <source>
        <dbReference type="Proteomes" id="UP000183995"/>
    </source>
</evidence>
<dbReference type="PANTHER" id="PTHR43357:SF4">
    <property type="entry name" value="INNER MEMBRANE ABC TRANSPORTER PERMEASE PROTEIN YDCV"/>
    <property type="match status" value="1"/>
</dbReference>
<feature type="transmembrane region" description="Helical" evidence="8">
    <location>
        <begin position="118"/>
        <end position="140"/>
    </location>
</feature>
<feature type="transmembrane region" description="Helical" evidence="8">
    <location>
        <begin position="147"/>
        <end position="164"/>
    </location>
</feature>
<dbReference type="OrthoDB" id="9782004at2"/>
<feature type="transmembrane region" description="Helical" evidence="8">
    <location>
        <begin position="193"/>
        <end position="214"/>
    </location>
</feature>
<dbReference type="CDD" id="cd06261">
    <property type="entry name" value="TM_PBP2"/>
    <property type="match status" value="1"/>
</dbReference>
<protein>
    <submittedName>
        <fullName evidence="10">Putative spermidine/putrescine transport system permease protein</fullName>
    </submittedName>
</protein>
<keyword evidence="11" id="KW-1185">Reference proteome</keyword>
<keyword evidence="5 8" id="KW-0812">Transmembrane</keyword>
<dbReference type="AlphaFoldDB" id="A0A1M5URT1"/>
<evidence type="ECO:0000256" key="5">
    <source>
        <dbReference type="ARBA" id="ARBA00022692"/>
    </source>
</evidence>
<dbReference type="SUPFAM" id="SSF161098">
    <property type="entry name" value="MetI-like"/>
    <property type="match status" value="1"/>
</dbReference>